<dbReference type="Pfam" id="PF00012">
    <property type="entry name" value="HSP70"/>
    <property type="match status" value="2"/>
</dbReference>
<feature type="compositionally biased region" description="Pro residues" evidence="6">
    <location>
        <begin position="576"/>
        <end position="645"/>
    </location>
</feature>
<evidence type="ECO:0000256" key="4">
    <source>
        <dbReference type="ARBA" id="ARBA00023016"/>
    </source>
</evidence>
<feature type="compositionally biased region" description="Low complexity" evidence="6">
    <location>
        <begin position="646"/>
        <end position="658"/>
    </location>
</feature>
<comment type="similarity">
    <text evidence="1">Belongs to the heat shock protein 70 family.</text>
</comment>
<dbReference type="Proteomes" id="UP001209654">
    <property type="component" value="Unassembled WGS sequence"/>
</dbReference>
<dbReference type="SUPFAM" id="SSF53067">
    <property type="entry name" value="Actin-like ATPase domain"/>
    <property type="match status" value="2"/>
</dbReference>
<dbReference type="Gene3D" id="3.30.420.40">
    <property type="match status" value="2"/>
</dbReference>
<feature type="region of interest" description="Disordered" evidence="6">
    <location>
        <begin position="451"/>
        <end position="672"/>
    </location>
</feature>
<feature type="compositionally biased region" description="Pro residues" evidence="6">
    <location>
        <begin position="659"/>
        <end position="672"/>
    </location>
</feature>
<comment type="caution">
    <text evidence="7">The sequence shown here is derived from an EMBL/GenBank/DDBJ whole genome shotgun (WGS) entry which is preliminary data.</text>
</comment>
<evidence type="ECO:0000256" key="2">
    <source>
        <dbReference type="ARBA" id="ARBA00022741"/>
    </source>
</evidence>
<dbReference type="PANTHER" id="PTHR45639:SF34">
    <property type="entry name" value="CHAPERONE PROTEIN DNAK"/>
    <property type="match status" value="1"/>
</dbReference>
<feature type="region of interest" description="Disordered" evidence="6">
    <location>
        <begin position="364"/>
        <end position="410"/>
    </location>
</feature>
<evidence type="ECO:0000256" key="3">
    <source>
        <dbReference type="ARBA" id="ARBA00022840"/>
    </source>
</evidence>
<dbReference type="InterPro" id="IPR018181">
    <property type="entry name" value="Heat_shock_70_CS"/>
</dbReference>
<feature type="compositionally biased region" description="Low complexity" evidence="6">
    <location>
        <begin position="498"/>
        <end position="507"/>
    </location>
</feature>
<reference evidence="7 8" key="1">
    <citation type="journal article" date="2023" name="Int. J. Syst. Evol. Microbiol.">
        <title>Arthrobacter mangrovi sp. nov., an actinobacterium isolated from the rhizosphere of a mangrove.</title>
        <authorList>
            <person name="Hamada M."/>
            <person name="Saitou S."/>
            <person name="Enomoto N."/>
            <person name="Nanri K."/>
            <person name="Hidaka K."/>
            <person name="Miura T."/>
            <person name="Tamura T."/>
        </authorList>
    </citation>
    <scope>NUCLEOTIDE SEQUENCE [LARGE SCALE GENOMIC DNA]</scope>
    <source>
        <strain evidence="7 8">NBRC 112813</strain>
    </source>
</reference>
<keyword evidence="3" id="KW-0067">ATP-binding</keyword>
<dbReference type="InterPro" id="IPR013126">
    <property type="entry name" value="Hsp_70_fam"/>
</dbReference>
<sequence>MAYVLGIDVGTSFTAAAVARTGSQGPAGPQSFHLGQRAATIPSVVFLGGDGQVLVGDAAERRAVDQPERVVREFKRRVGDSVPIVVGDRFAAPEELLATMARWVVDRATEREGSAPLAVTVSHPASWGGYKSELLRQALAQAGLADAALVSEPEAAALHYASQERVPEGSLVAVYDLGGGTFDAAVLRKDSSTSFSPLGRPDGIDQLGGADFDEAVFNHVTASAAEAFDGLDTADPAVLLALARLRRECTEAKEALSSDSEATIPVLLPGAQTQVRLVRQEFEAMIDDAIGQTIGTLRNTLEAAGVDPVQLSAVLLIGGSSRIPLVAQQLSAELDRPLAIDADPKASISLGAALAAAAALPVPAAGDPEATDDGGNGPGADPTDAEEGRDVLLPGAAPTHRPAEAKPRQHTAVRVGAVAAAVAGLAVLSATAAQAPLDLGSLASIAGAGTADAATPEGTAGTSGTGGGGGTAAGGGAGAVPAFPLGPDGMGLDGNAGPGSSPSPSTLAGGGDAPRIPTGGTDQQQAPASASPSAPAADGVSSPAAPSSGTPAAVPSSAPPGTQAPAPSTPVTQPEAPAPAPQPTQPADPAPVDPGPAPDPVPADPPPATDPAPVEPPPATEPAPVELPPVTDPAPAEPVPVPAPTVAPETVAPTSEPATVPPSDPAPPAPEG</sequence>
<dbReference type="Gene3D" id="3.90.640.10">
    <property type="entry name" value="Actin, Chain A, domain 4"/>
    <property type="match status" value="1"/>
</dbReference>
<feature type="compositionally biased region" description="Gly residues" evidence="6">
    <location>
        <begin position="488"/>
        <end position="497"/>
    </location>
</feature>
<feature type="compositionally biased region" description="Low complexity" evidence="6">
    <location>
        <begin position="526"/>
        <end position="560"/>
    </location>
</feature>
<dbReference type="PRINTS" id="PR01217">
    <property type="entry name" value="PRICHEXTENSN"/>
</dbReference>
<keyword evidence="4" id="KW-0346">Stress response</keyword>
<evidence type="ECO:0000256" key="5">
    <source>
        <dbReference type="ARBA" id="ARBA00023186"/>
    </source>
</evidence>
<dbReference type="InterPro" id="IPR043129">
    <property type="entry name" value="ATPase_NBD"/>
</dbReference>
<dbReference type="EMBL" id="BRVS01000001">
    <property type="protein sequence ID" value="GLB65625.1"/>
    <property type="molecule type" value="Genomic_DNA"/>
</dbReference>
<keyword evidence="5" id="KW-0143">Chaperone</keyword>
<organism evidence="7 8">
    <name type="scientific">Arthrobacter mangrovi</name>
    <dbReference type="NCBI Taxonomy" id="2966350"/>
    <lineage>
        <taxon>Bacteria</taxon>
        <taxon>Bacillati</taxon>
        <taxon>Actinomycetota</taxon>
        <taxon>Actinomycetes</taxon>
        <taxon>Micrococcales</taxon>
        <taxon>Micrococcaceae</taxon>
        <taxon>Arthrobacter</taxon>
    </lineage>
</organism>
<evidence type="ECO:0000256" key="6">
    <source>
        <dbReference type="SAM" id="MobiDB-lite"/>
    </source>
</evidence>
<dbReference type="RefSeq" id="WP_264793815.1">
    <property type="nucleotide sequence ID" value="NZ_BRVS01000001.1"/>
</dbReference>
<evidence type="ECO:0000313" key="8">
    <source>
        <dbReference type="Proteomes" id="UP001209654"/>
    </source>
</evidence>
<accession>A0ABQ5MNR3</accession>
<evidence type="ECO:0000256" key="1">
    <source>
        <dbReference type="ARBA" id="ARBA00007381"/>
    </source>
</evidence>
<dbReference type="PROSITE" id="PS01036">
    <property type="entry name" value="HSP70_3"/>
    <property type="match status" value="1"/>
</dbReference>
<protein>
    <recommendedName>
        <fullName evidence="9">Molecular chaperone DnaK</fullName>
    </recommendedName>
</protein>
<feature type="compositionally biased region" description="Gly residues" evidence="6">
    <location>
        <begin position="461"/>
        <end position="478"/>
    </location>
</feature>
<name>A0ABQ5MNR3_9MICC</name>
<evidence type="ECO:0008006" key="9">
    <source>
        <dbReference type="Google" id="ProtNLM"/>
    </source>
</evidence>
<keyword evidence="8" id="KW-1185">Reference proteome</keyword>
<feature type="compositionally biased region" description="Low complexity" evidence="6">
    <location>
        <begin position="451"/>
        <end position="460"/>
    </location>
</feature>
<proteinExistence type="inferred from homology"/>
<dbReference type="PANTHER" id="PTHR45639">
    <property type="entry name" value="HSC70CB, ISOFORM G-RELATED"/>
    <property type="match status" value="1"/>
</dbReference>
<gene>
    <name evidence="7" type="ORF">AHIS1636_00640</name>
</gene>
<evidence type="ECO:0000313" key="7">
    <source>
        <dbReference type="EMBL" id="GLB65625.1"/>
    </source>
</evidence>
<keyword evidence="2" id="KW-0547">Nucleotide-binding</keyword>